<dbReference type="GO" id="GO:0050664">
    <property type="term" value="F:oxidoreductase activity, acting on NAD(P)H, oxygen as acceptor"/>
    <property type="evidence" value="ECO:0007669"/>
    <property type="project" value="TreeGrafter"/>
</dbReference>
<dbReference type="Gene3D" id="3.40.50.720">
    <property type="entry name" value="NAD(P)-binding Rossmann-like Domain"/>
    <property type="match status" value="1"/>
</dbReference>
<keyword evidence="2" id="KW-0560">Oxidoreductase</keyword>
<dbReference type="SUPFAM" id="SSF51735">
    <property type="entry name" value="NAD(P)-binding Rossmann-fold domains"/>
    <property type="match status" value="1"/>
</dbReference>
<dbReference type="RefSeq" id="WP_163766282.1">
    <property type="nucleotide sequence ID" value="NZ_AP022598.1"/>
</dbReference>
<evidence type="ECO:0000313" key="3">
    <source>
        <dbReference type="EMBL" id="BBY75257.1"/>
    </source>
</evidence>
<dbReference type="InterPro" id="IPR002347">
    <property type="entry name" value="SDR_fam"/>
</dbReference>
<dbReference type="PANTHER" id="PTHR43008:SF4">
    <property type="entry name" value="CHAIN DEHYDROGENASE, PUTATIVE (AFU_ORTHOLOGUE AFUA_4G08710)-RELATED"/>
    <property type="match status" value="1"/>
</dbReference>
<dbReference type="AlphaFoldDB" id="A0A7I7U1L1"/>
<sequence>MGTYAITGSASGMGAAAVKRLRADGHTVITVDIKDADVVADLSTASGRSHAAEQVLTLCDGRLDGAVLAAGLGPSKDAGRLRMIATVNYLGVVDLLNRWRDALAAATNAKVVVIGSNSTTTTPAVPGRAVRALLAGDVDRALRAVRLYGPGKPAMMYAASKIAVTRWARRHAVLPEWAGAGIRLNVLAPGAVMTPLLQEQLDNKSQAKFVERFPVPVGGYGDPDLLAAWMCFLLSDAADFVCGSVIFVDGGTDALFRADEWPRPVPVRRIGGYLRRFLGR</sequence>
<comment type="similarity">
    <text evidence="1">Belongs to the short-chain dehydrogenases/reductases (SDR) family.</text>
</comment>
<evidence type="ECO:0000256" key="2">
    <source>
        <dbReference type="ARBA" id="ARBA00023002"/>
    </source>
</evidence>
<evidence type="ECO:0000313" key="4">
    <source>
        <dbReference type="Proteomes" id="UP000466554"/>
    </source>
</evidence>
<dbReference type="PANTHER" id="PTHR43008">
    <property type="entry name" value="BENZIL REDUCTASE"/>
    <property type="match status" value="1"/>
</dbReference>
<protein>
    <submittedName>
        <fullName evidence="3">NAD-dependent epimerase</fullName>
    </submittedName>
</protein>
<organism evidence="3 4">
    <name type="scientific">Mycolicibacterium parafortuitum</name>
    <name type="common">Mycobacterium parafortuitum</name>
    <dbReference type="NCBI Taxonomy" id="39692"/>
    <lineage>
        <taxon>Bacteria</taxon>
        <taxon>Bacillati</taxon>
        <taxon>Actinomycetota</taxon>
        <taxon>Actinomycetes</taxon>
        <taxon>Mycobacteriales</taxon>
        <taxon>Mycobacteriaceae</taxon>
        <taxon>Mycolicibacterium</taxon>
    </lineage>
</organism>
<dbReference type="Proteomes" id="UP000466554">
    <property type="component" value="Chromosome"/>
</dbReference>
<dbReference type="InterPro" id="IPR036291">
    <property type="entry name" value="NAD(P)-bd_dom_sf"/>
</dbReference>
<evidence type="ECO:0000256" key="1">
    <source>
        <dbReference type="ARBA" id="ARBA00006484"/>
    </source>
</evidence>
<accession>A0A7I7U1L1</accession>
<proteinExistence type="inferred from homology"/>
<gene>
    <name evidence="3" type="ORF">MPRF_21560</name>
</gene>
<dbReference type="Pfam" id="PF13561">
    <property type="entry name" value="adh_short_C2"/>
    <property type="match status" value="1"/>
</dbReference>
<reference evidence="3 4" key="1">
    <citation type="journal article" date="2019" name="Emerg. Microbes Infect.">
        <title>Comprehensive subspecies identification of 175 nontuberculous mycobacteria species based on 7547 genomic profiles.</title>
        <authorList>
            <person name="Matsumoto Y."/>
            <person name="Kinjo T."/>
            <person name="Motooka D."/>
            <person name="Nabeya D."/>
            <person name="Jung N."/>
            <person name="Uechi K."/>
            <person name="Horii T."/>
            <person name="Iida T."/>
            <person name="Fujita J."/>
            <person name="Nakamura S."/>
        </authorList>
    </citation>
    <scope>NUCLEOTIDE SEQUENCE [LARGE SCALE GENOMIC DNA]</scope>
    <source>
        <strain evidence="3 4">JCM 6367</strain>
    </source>
</reference>
<name>A0A7I7U1L1_MYCPF</name>
<dbReference type="PRINTS" id="PR00081">
    <property type="entry name" value="GDHRDH"/>
</dbReference>
<dbReference type="EMBL" id="AP022598">
    <property type="protein sequence ID" value="BBY75257.1"/>
    <property type="molecule type" value="Genomic_DNA"/>
</dbReference>